<dbReference type="EMBL" id="CADEAL010001569">
    <property type="protein sequence ID" value="CAB1433542.1"/>
    <property type="molecule type" value="Genomic_DNA"/>
</dbReference>
<keyword evidence="3" id="KW-1185">Reference proteome</keyword>
<evidence type="ECO:0000313" key="2">
    <source>
        <dbReference type="EMBL" id="CAB1433542.1"/>
    </source>
</evidence>
<name>A0A9N7UNN1_PLEPL</name>
<dbReference type="AlphaFoldDB" id="A0A9N7UNN1"/>
<accession>A0A9N7UNN1</accession>
<reference evidence="2" key="1">
    <citation type="submission" date="2020-03" db="EMBL/GenBank/DDBJ databases">
        <authorList>
            <person name="Weist P."/>
        </authorList>
    </citation>
    <scope>NUCLEOTIDE SEQUENCE</scope>
</reference>
<sequence length="262" mass="29315">MQDEAAVTCFLVLRGEFKSMYGRSNPPPPVVIQTLQCSLELCRLFTLQPRNPRTPRERHGSRFQFPPTYVHTSSQRQNLRAILEEINFASSDPPDSSPPTPPKFPEDSSAYLLSQTSTLHKKAHLSTVSHRARVWGVKGEGECVRVGDNRPFSTPLSVRLAHSWHTAGPPTKLSPLLSPPFCNPPSFFHEHPSNTPHRMSDMQAKGIPEKRAALCPGGTYQTRHFTSPRESNPKPGKHMGMCDSWWLSYVCCTTLRSCVTPS</sequence>
<evidence type="ECO:0000256" key="1">
    <source>
        <dbReference type="SAM" id="MobiDB-lite"/>
    </source>
</evidence>
<protein>
    <submittedName>
        <fullName evidence="2">Uncharacterized protein</fullName>
    </submittedName>
</protein>
<comment type="caution">
    <text evidence="2">The sequence shown here is derived from an EMBL/GenBank/DDBJ whole genome shotgun (WGS) entry which is preliminary data.</text>
</comment>
<evidence type="ECO:0000313" key="3">
    <source>
        <dbReference type="Proteomes" id="UP001153269"/>
    </source>
</evidence>
<organism evidence="2 3">
    <name type="scientific">Pleuronectes platessa</name>
    <name type="common">European plaice</name>
    <dbReference type="NCBI Taxonomy" id="8262"/>
    <lineage>
        <taxon>Eukaryota</taxon>
        <taxon>Metazoa</taxon>
        <taxon>Chordata</taxon>
        <taxon>Craniata</taxon>
        <taxon>Vertebrata</taxon>
        <taxon>Euteleostomi</taxon>
        <taxon>Actinopterygii</taxon>
        <taxon>Neopterygii</taxon>
        <taxon>Teleostei</taxon>
        <taxon>Neoteleostei</taxon>
        <taxon>Acanthomorphata</taxon>
        <taxon>Carangaria</taxon>
        <taxon>Pleuronectiformes</taxon>
        <taxon>Pleuronectoidei</taxon>
        <taxon>Pleuronectidae</taxon>
        <taxon>Pleuronectes</taxon>
    </lineage>
</organism>
<gene>
    <name evidence="2" type="ORF">PLEPLA_LOCUS21633</name>
</gene>
<feature type="region of interest" description="Disordered" evidence="1">
    <location>
        <begin position="89"/>
        <end position="108"/>
    </location>
</feature>
<dbReference type="Proteomes" id="UP001153269">
    <property type="component" value="Unassembled WGS sequence"/>
</dbReference>
<proteinExistence type="predicted"/>